<dbReference type="PANTHER" id="PTHR48100:SF1">
    <property type="entry name" value="HISTIDINE PHOSPHATASE FAMILY PROTEIN-RELATED"/>
    <property type="match status" value="1"/>
</dbReference>
<dbReference type="PANTHER" id="PTHR48100">
    <property type="entry name" value="BROAD-SPECIFICITY PHOSPHATASE YOR283W-RELATED"/>
    <property type="match status" value="1"/>
</dbReference>
<organism evidence="5 6">
    <name type="scientific">Acidilutibacter cellobiosedens</name>
    <dbReference type="NCBI Taxonomy" id="2507161"/>
    <lineage>
        <taxon>Bacteria</taxon>
        <taxon>Bacillati</taxon>
        <taxon>Bacillota</taxon>
        <taxon>Tissierellia</taxon>
        <taxon>Tissierellales</taxon>
        <taxon>Acidilutibacteraceae</taxon>
        <taxon>Acidilutibacter</taxon>
    </lineage>
</organism>
<reference evidence="6" key="1">
    <citation type="submission" date="2019-01" db="EMBL/GenBank/DDBJ databases">
        <title>Draft genomes of a novel of Sporanaerobacter strains.</title>
        <authorList>
            <person name="Ma S."/>
        </authorList>
    </citation>
    <scope>NUCLEOTIDE SEQUENCE [LARGE SCALE GENOMIC DNA]</scope>
    <source>
        <strain evidence="6">NJN-17</strain>
    </source>
</reference>
<keyword evidence="1" id="KW-0324">Glycolysis</keyword>
<dbReference type="GO" id="GO:0005737">
    <property type="term" value="C:cytoplasm"/>
    <property type="evidence" value="ECO:0007669"/>
    <property type="project" value="TreeGrafter"/>
</dbReference>
<feature type="active site" description="Tele-phosphohistidine intermediate" evidence="3">
    <location>
        <position position="15"/>
    </location>
</feature>
<evidence type="ECO:0000256" key="4">
    <source>
        <dbReference type="PIRSR" id="PIRSR613078-2"/>
    </source>
</evidence>
<dbReference type="InterPro" id="IPR001345">
    <property type="entry name" value="PG/BPGM_mutase_AS"/>
</dbReference>
<dbReference type="InterPro" id="IPR013078">
    <property type="entry name" value="His_Pase_superF_clade-1"/>
</dbReference>
<evidence type="ECO:0000313" key="6">
    <source>
        <dbReference type="Proteomes" id="UP000287969"/>
    </source>
</evidence>
<dbReference type="InterPro" id="IPR029033">
    <property type="entry name" value="His_PPase_superfam"/>
</dbReference>
<name>A0A410QDR4_9FIRM</name>
<sequence>MVRRIYMTKLYLVRHGQTEWNIIGRIQGWGNSDLTQEGIDSAVLLGERLRNTDFDIAFSSPTKRAIDTTRLILRDRNVEIKEEPDLRELGYGSWDGEFLKNIRDSEEFIEYKRNPALYKAENGGETFLQLQKRTVSAINRIISDYKSGNVLIVSHAVALRSIMLYFENLPIDKIWDIPPIRNTSMTLIETDGKNSKIILYGDISHLKENV</sequence>
<dbReference type="EMBL" id="CP035282">
    <property type="protein sequence ID" value="QAT62024.1"/>
    <property type="molecule type" value="Genomic_DNA"/>
</dbReference>
<proteinExistence type="predicted"/>
<dbReference type="PROSITE" id="PS00175">
    <property type="entry name" value="PG_MUTASE"/>
    <property type="match status" value="1"/>
</dbReference>
<dbReference type="PIRSF" id="PIRSF000709">
    <property type="entry name" value="6PFK_2-Ptase"/>
    <property type="match status" value="1"/>
</dbReference>
<accession>A0A410QDR4</accession>
<dbReference type="SMART" id="SM00855">
    <property type="entry name" value="PGAM"/>
    <property type="match status" value="1"/>
</dbReference>
<dbReference type="Pfam" id="PF00300">
    <property type="entry name" value="His_Phos_1"/>
    <property type="match status" value="1"/>
</dbReference>
<keyword evidence="2" id="KW-0413">Isomerase</keyword>
<dbReference type="OrthoDB" id="9781415at2"/>
<feature type="binding site" evidence="4">
    <location>
        <position position="64"/>
    </location>
    <ligand>
        <name>substrate</name>
    </ligand>
</feature>
<evidence type="ECO:0000256" key="1">
    <source>
        <dbReference type="ARBA" id="ARBA00023152"/>
    </source>
</evidence>
<dbReference type="KEGG" id="spoa:EQM13_10710"/>
<evidence type="ECO:0000313" key="5">
    <source>
        <dbReference type="EMBL" id="QAT62024.1"/>
    </source>
</evidence>
<dbReference type="GO" id="GO:0016791">
    <property type="term" value="F:phosphatase activity"/>
    <property type="evidence" value="ECO:0007669"/>
    <property type="project" value="TreeGrafter"/>
</dbReference>
<dbReference type="Proteomes" id="UP000287969">
    <property type="component" value="Chromosome"/>
</dbReference>
<feature type="binding site" evidence="4">
    <location>
        <begin position="14"/>
        <end position="21"/>
    </location>
    <ligand>
        <name>substrate</name>
    </ligand>
</feature>
<keyword evidence="6" id="KW-1185">Reference proteome</keyword>
<gene>
    <name evidence="5" type="ORF">EQM13_10710</name>
</gene>
<dbReference type="SUPFAM" id="SSF53254">
    <property type="entry name" value="Phosphoglycerate mutase-like"/>
    <property type="match status" value="1"/>
</dbReference>
<dbReference type="AlphaFoldDB" id="A0A410QDR4"/>
<evidence type="ECO:0000256" key="3">
    <source>
        <dbReference type="PIRSR" id="PIRSR613078-1"/>
    </source>
</evidence>
<feature type="binding site" evidence="4">
    <location>
        <begin position="88"/>
        <end position="91"/>
    </location>
    <ligand>
        <name>substrate</name>
    </ligand>
</feature>
<evidence type="ECO:0000256" key="2">
    <source>
        <dbReference type="ARBA" id="ARBA00023235"/>
    </source>
</evidence>
<dbReference type="InterPro" id="IPR050275">
    <property type="entry name" value="PGM_Phosphatase"/>
</dbReference>
<feature type="active site" description="Proton donor/acceptor" evidence="3">
    <location>
        <position position="88"/>
    </location>
</feature>
<protein>
    <submittedName>
        <fullName evidence="5">Histidine phosphatase family protein</fullName>
    </submittedName>
</protein>
<dbReference type="Gene3D" id="3.40.50.1240">
    <property type="entry name" value="Phosphoglycerate mutase-like"/>
    <property type="match status" value="1"/>
</dbReference>
<dbReference type="CDD" id="cd07067">
    <property type="entry name" value="HP_PGM_like"/>
    <property type="match status" value="1"/>
</dbReference>